<gene>
    <name evidence="1" type="ORF">DPEC_G00200000</name>
</gene>
<evidence type="ECO:0000313" key="2">
    <source>
        <dbReference type="Proteomes" id="UP001157502"/>
    </source>
</evidence>
<comment type="caution">
    <text evidence="1">The sequence shown here is derived from an EMBL/GenBank/DDBJ whole genome shotgun (WGS) entry which is preliminary data.</text>
</comment>
<protein>
    <submittedName>
        <fullName evidence="1">Uncharacterized protein</fullName>
    </submittedName>
</protein>
<proteinExistence type="predicted"/>
<keyword evidence="2" id="KW-1185">Reference proteome</keyword>
<reference evidence="1" key="1">
    <citation type="submission" date="2021-05" db="EMBL/GenBank/DDBJ databases">
        <authorList>
            <person name="Pan Q."/>
            <person name="Jouanno E."/>
            <person name="Zahm M."/>
            <person name="Klopp C."/>
            <person name="Cabau C."/>
            <person name="Louis A."/>
            <person name="Berthelot C."/>
            <person name="Parey E."/>
            <person name="Roest Crollius H."/>
            <person name="Montfort J."/>
            <person name="Robinson-Rechavi M."/>
            <person name="Bouchez O."/>
            <person name="Lampietro C."/>
            <person name="Lopez Roques C."/>
            <person name="Donnadieu C."/>
            <person name="Postlethwait J."/>
            <person name="Bobe J."/>
            <person name="Dillon D."/>
            <person name="Chandos A."/>
            <person name="von Hippel F."/>
            <person name="Guiguen Y."/>
        </authorList>
    </citation>
    <scope>NUCLEOTIDE SEQUENCE</scope>
    <source>
        <strain evidence="1">YG-Jan2019</strain>
    </source>
</reference>
<dbReference type="EMBL" id="CM055743">
    <property type="protein sequence ID" value="KAJ7999974.1"/>
    <property type="molecule type" value="Genomic_DNA"/>
</dbReference>
<accession>A0ACC2G8L3</accession>
<name>A0ACC2G8L3_DALPE</name>
<evidence type="ECO:0000313" key="1">
    <source>
        <dbReference type="EMBL" id="KAJ7999974.1"/>
    </source>
</evidence>
<dbReference type="Proteomes" id="UP001157502">
    <property type="component" value="Chromosome 16"/>
</dbReference>
<organism evidence="1 2">
    <name type="scientific">Dallia pectoralis</name>
    <name type="common">Alaska blackfish</name>
    <dbReference type="NCBI Taxonomy" id="75939"/>
    <lineage>
        <taxon>Eukaryota</taxon>
        <taxon>Metazoa</taxon>
        <taxon>Chordata</taxon>
        <taxon>Craniata</taxon>
        <taxon>Vertebrata</taxon>
        <taxon>Euteleostomi</taxon>
        <taxon>Actinopterygii</taxon>
        <taxon>Neopterygii</taxon>
        <taxon>Teleostei</taxon>
        <taxon>Protacanthopterygii</taxon>
        <taxon>Esociformes</taxon>
        <taxon>Umbridae</taxon>
        <taxon>Dallia</taxon>
    </lineage>
</organism>
<sequence>MRERGPTGVLLEKKNPTCVSPPEDEDGNLFGLHHPKQKPSCLSGTAAGSHARTYARIGRCLAVLRNQG</sequence>